<dbReference type="Pfam" id="PF09413">
    <property type="entry name" value="DUF2007"/>
    <property type="match status" value="1"/>
</dbReference>
<evidence type="ECO:0000313" key="2">
    <source>
        <dbReference type="EMBL" id="GAH95822.1"/>
    </source>
</evidence>
<dbReference type="SUPFAM" id="SSF54913">
    <property type="entry name" value="GlnB-like"/>
    <property type="match status" value="1"/>
</dbReference>
<dbReference type="InterPro" id="IPR018551">
    <property type="entry name" value="DUF2007"/>
</dbReference>
<comment type="caution">
    <text evidence="2">The sequence shown here is derived from an EMBL/GenBank/DDBJ whole genome shotgun (WGS) entry which is preliminary data.</text>
</comment>
<dbReference type="EMBL" id="BARV01000255">
    <property type="protein sequence ID" value="GAH95822.1"/>
    <property type="molecule type" value="Genomic_DNA"/>
</dbReference>
<dbReference type="AlphaFoldDB" id="X1JP19"/>
<evidence type="ECO:0000259" key="1">
    <source>
        <dbReference type="Pfam" id="PF09413"/>
    </source>
</evidence>
<proteinExistence type="predicted"/>
<sequence length="71" mass="7682">MSVCKQLVTICTARQIEAQIIKGRLENEGIPALLSYESASLVYGITIDGLGEVKIMVPKHLAKEAKEILGV</sequence>
<gene>
    <name evidence="2" type="ORF">S06H3_01105</name>
</gene>
<protein>
    <recommendedName>
        <fullName evidence="1">DUF2007 domain-containing protein</fullName>
    </recommendedName>
</protein>
<name>X1JP19_9ZZZZ</name>
<feature type="domain" description="DUF2007" evidence="1">
    <location>
        <begin position="12"/>
        <end position="69"/>
    </location>
</feature>
<accession>X1JP19</accession>
<dbReference type="Gene3D" id="3.30.70.790">
    <property type="entry name" value="UreE, C-terminal domain"/>
    <property type="match status" value="1"/>
</dbReference>
<reference evidence="2" key="1">
    <citation type="journal article" date="2014" name="Front. Microbiol.">
        <title>High frequency of phylogenetically diverse reductive dehalogenase-homologous genes in deep subseafloor sedimentary metagenomes.</title>
        <authorList>
            <person name="Kawai M."/>
            <person name="Futagami T."/>
            <person name="Toyoda A."/>
            <person name="Takaki Y."/>
            <person name="Nishi S."/>
            <person name="Hori S."/>
            <person name="Arai W."/>
            <person name="Tsubouchi T."/>
            <person name="Morono Y."/>
            <person name="Uchiyama I."/>
            <person name="Ito T."/>
            <person name="Fujiyama A."/>
            <person name="Inagaki F."/>
            <person name="Takami H."/>
        </authorList>
    </citation>
    <scope>NUCLEOTIDE SEQUENCE</scope>
    <source>
        <strain evidence="2">Expedition CK06-06</strain>
    </source>
</reference>
<organism evidence="2">
    <name type="scientific">marine sediment metagenome</name>
    <dbReference type="NCBI Taxonomy" id="412755"/>
    <lineage>
        <taxon>unclassified sequences</taxon>
        <taxon>metagenomes</taxon>
        <taxon>ecological metagenomes</taxon>
    </lineage>
</organism>
<dbReference type="InterPro" id="IPR011322">
    <property type="entry name" value="N-reg_PII-like_a/b"/>
</dbReference>